<keyword evidence="3" id="KW-0862">Zinc</keyword>
<evidence type="ECO:0000313" key="7">
    <source>
        <dbReference type="Proteomes" id="UP000298390"/>
    </source>
</evidence>
<reference evidence="6 7" key="1">
    <citation type="submission" date="2019-01" db="EMBL/GenBank/DDBJ databases">
        <title>Genome sequencing of the rare red list fungi Fomitopsis rosea.</title>
        <authorList>
            <person name="Buettner E."/>
            <person name="Kellner H."/>
        </authorList>
    </citation>
    <scope>NUCLEOTIDE SEQUENCE [LARGE SCALE GENOMIC DNA]</scope>
    <source>
        <strain evidence="6 7">DSM 105464</strain>
    </source>
</reference>
<evidence type="ECO:0000256" key="2">
    <source>
        <dbReference type="ARBA" id="ARBA00022771"/>
    </source>
</evidence>
<sequence>MAHELEDTFRQLPQMLQDALQEVGRLKAQARRRKYDADATTCRLRRQVQEAKEEAKHFRTRLNEQHTRATEHVVNWLSELADFVACGICASELRRPYVLACGHIYCYDCLYALFSQALAALAHDMLNIHNLETLQLCRHIDQSGHFPANIHTYAQQVLADFEAIRGRAQYTCPMCRTAITVKPVEDLALKQIMNRIAAARAEYGHALHADAAVIPDVEGGDDAPYPAIVTEYSIWQ</sequence>
<evidence type="ECO:0000256" key="3">
    <source>
        <dbReference type="ARBA" id="ARBA00022833"/>
    </source>
</evidence>
<dbReference type="SUPFAM" id="SSF57850">
    <property type="entry name" value="RING/U-box"/>
    <property type="match status" value="1"/>
</dbReference>
<comment type="caution">
    <text evidence="6">The sequence shown here is derived from an EMBL/GenBank/DDBJ whole genome shotgun (WGS) entry which is preliminary data.</text>
</comment>
<accession>A0A4Y9XZN4</accession>
<protein>
    <recommendedName>
        <fullName evidence="5">RING-type domain-containing protein</fullName>
    </recommendedName>
</protein>
<proteinExistence type="predicted"/>
<dbReference type="SMART" id="SM00184">
    <property type="entry name" value="RING"/>
    <property type="match status" value="1"/>
</dbReference>
<dbReference type="PROSITE" id="PS50089">
    <property type="entry name" value="ZF_RING_2"/>
    <property type="match status" value="1"/>
</dbReference>
<evidence type="ECO:0000313" key="6">
    <source>
        <dbReference type="EMBL" id="TFY54933.1"/>
    </source>
</evidence>
<evidence type="ECO:0000256" key="4">
    <source>
        <dbReference type="PROSITE-ProRule" id="PRU00175"/>
    </source>
</evidence>
<dbReference type="AlphaFoldDB" id="A0A4Y9XZN4"/>
<keyword evidence="1" id="KW-0479">Metal-binding</keyword>
<keyword evidence="2 4" id="KW-0863">Zinc-finger</keyword>
<dbReference type="STRING" id="34475.A0A4Y9XZN4"/>
<dbReference type="EMBL" id="SEKV01000644">
    <property type="protein sequence ID" value="TFY54933.1"/>
    <property type="molecule type" value="Genomic_DNA"/>
</dbReference>
<dbReference type="Gene3D" id="3.30.40.10">
    <property type="entry name" value="Zinc/RING finger domain, C3HC4 (zinc finger)"/>
    <property type="match status" value="1"/>
</dbReference>
<gene>
    <name evidence="6" type="ORF">EVJ58_g8566</name>
</gene>
<evidence type="ECO:0000256" key="1">
    <source>
        <dbReference type="ARBA" id="ARBA00022723"/>
    </source>
</evidence>
<dbReference type="InterPro" id="IPR013083">
    <property type="entry name" value="Znf_RING/FYVE/PHD"/>
</dbReference>
<dbReference type="Proteomes" id="UP000298390">
    <property type="component" value="Unassembled WGS sequence"/>
</dbReference>
<dbReference type="Pfam" id="PF13445">
    <property type="entry name" value="zf-RING_UBOX"/>
    <property type="match status" value="1"/>
</dbReference>
<dbReference type="InterPro" id="IPR027370">
    <property type="entry name" value="Znf-RING_euk"/>
</dbReference>
<organism evidence="6 7">
    <name type="scientific">Rhodofomes roseus</name>
    <dbReference type="NCBI Taxonomy" id="34475"/>
    <lineage>
        <taxon>Eukaryota</taxon>
        <taxon>Fungi</taxon>
        <taxon>Dikarya</taxon>
        <taxon>Basidiomycota</taxon>
        <taxon>Agaricomycotina</taxon>
        <taxon>Agaricomycetes</taxon>
        <taxon>Polyporales</taxon>
        <taxon>Rhodofomes</taxon>
    </lineage>
</organism>
<feature type="domain" description="RING-type" evidence="5">
    <location>
        <begin position="86"/>
        <end position="176"/>
    </location>
</feature>
<evidence type="ECO:0000259" key="5">
    <source>
        <dbReference type="PROSITE" id="PS50089"/>
    </source>
</evidence>
<dbReference type="InterPro" id="IPR001841">
    <property type="entry name" value="Znf_RING"/>
</dbReference>
<name>A0A4Y9XZN4_9APHY</name>
<dbReference type="PROSITE" id="PS00518">
    <property type="entry name" value="ZF_RING_1"/>
    <property type="match status" value="1"/>
</dbReference>
<dbReference type="InterPro" id="IPR017907">
    <property type="entry name" value="Znf_RING_CS"/>
</dbReference>
<dbReference type="GO" id="GO:0008270">
    <property type="term" value="F:zinc ion binding"/>
    <property type="evidence" value="ECO:0007669"/>
    <property type="project" value="UniProtKB-KW"/>
</dbReference>